<dbReference type="PANTHER" id="PTHR35617:SF3">
    <property type="entry name" value="CORE-BINDING (CB) DOMAIN-CONTAINING PROTEIN"/>
    <property type="match status" value="1"/>
</dbReference>
<evidence type="ECO:0000313" key="3">
    <source>
        <dbReference type="Proteomes" id="UP001178508"/>
    </source>
</evidence>
<evidence type="ECO:0000313" key="2">
    <source>
        <dbReference type="EMBL" id="CAJ1053305.1"/>
    </source>
</evidence>
<dbReference type="EMBL" id="OY660866">
    <property type="protein sequence ID" value="CAJ1053305.1"/>
    <property type="molecule type" value="Genomic_DNA"/>
</dbReference>
<feature type="region of interest" description="Disordered" evidence="1">
    <location>
        <begin position="104"/>
        <end position="130"/>
    </location>
</feature>
<feature type="compositionally biased region" description="Low complexity" evidence="1">
    <location>
        <begin position="104"/>
        <end position="117"/>
    </location>
</feature>
<dbReference type="PANTHER" id="PTHR35617">
    <property type="entry name" value="PHAGE_INTEGRASE DOMAIN-CONTAINING PROTEIN"/>
    <property type="match status" value="1"/>
</dbReference>
<dbReference type="AlphaFoldDB" id="A0AAV1EXB0"/>
<organism evidence="2 3">
    <name type="scientific">Xyrichtys novacula</name>
    <name type="common">Pearly razorfish</name>
    <name type="synonym">Hemipteronotus novacula</name>
    <dbReference type="NCBI Taxonomy" id="13765"/>
    <lineage>
        <taxon>Eukaryota</taxon>
        <taxon>Metazoa</taxon>
        <taxon>Chordata</taxon>
        <taxon>Craniata</taxon>
        <taxon>Vertebrata</taxon>
        <taxon>Euteleostomi</taxon>
        <taxon>Actinopterygii</taxon>
        <taxon>Neopterygii</taxon>
        <taxon>Teleostei</taxon>
        <taxon>Neoteleostei</taxon>
        <taxon>Acanthomorphata</taxon>
        <taxon>Eupercaria</taxon>
        <taxon>Labriformes</taxon>
        <taxon>Labridae</taxon>
        <taxon>Xyrichtys</taxon>
    </lineage>
</organism>
<feature type="compositionally biased region" description="Pro residues" evidence="1">
    <location>
        <begin position="121"/>
        <end position="130"/>
    </location>
</feature>
<reference evidence="2" key="1">
    <citation type="submission" date="2023-08" db="EMBL/GenBank/DDBJ databases">
        <authorList>
            <person name="Alioto T."/>
            <person name="Alioto T."/>
            <person name="Gomez Garrido J."/>
        </authorList>
    </citation>
    <scope>NUCLEOTIDE SEQUENCE</scope>
</reference>
<proteinExistence type="predicted"/>
<evidence type="ECO:0000256" key="1">
    <source>
        <dbReference type="SAM" id="MobiDB-lite"/>
    </source>
</evidence>
<accession>A0AAV1EXB0</accession>
<gene>
    <name evidence="2" type="ORF">XNOV1_A035981</name>
</gene>
<sequence>MARELGRMMSIMIQAHRQVWLSQSRLTDKARKTLQGLPVVPGTVFGPAAQEALDRTIQVGQTRQQLLCLHRVPPPGRGRARGRGHLAAPRIHPPPAHFSDPSFAQGQARGRGIGRAQSRPFWPPGPVGPPNRPLGAKGLNTEATGPAIETFTHQQLSYWAAQAVDPWVLTTLTHRAPFEPLERTELKWLSYKTVLLLAITSAKRVGELHALSVSESCLRWNPDQSGITLWPNMDFLPKFILIVGSSHLRPFVNGVVPLPEGRMLFGFMSTPGACADELTIEMVIVYDFPPRLNHPLDHQELLRQEFRRVAARMGPSQLRREHLLDAMEKISPSQLPNPVLHDDEGRALCVQSPAEPKTTEVPPATEVTSPEVALEKVAELQTTPGVVTVNTATLSAPQPDGGTRVEQVSSVKTEAVQFLCTQIEGEMSDPGWAGRKLKRRCQTPFFLDENETKTNVTKALHAPITHAPKASLADSCAHSCAHTLIHMHRAAGGQGARTHTVAAGTVPVPGGRKKRDDLWSYFRYSPNDNKTQCLVRGRGDETDDSCGATASSCCGFKLSGKNTTNLKRHLFVD</sequence>
<name>A0AAV1EXB0_XYRNO</name>
<protein>
    <submittedName>
        <fullName evidence="2">LOW QUALITY PROTEIN: uncharacterized protein LOC114463422</fullName>
    </submittedName>
</protein>
<dbReference type="Proteomes" id="UP001178508">
    <property type="component" value="Chromosome 3"/>
</dbReference>
<keyword evidence="3" id="KW-1185">Reference proteome</keyword>